<feature type="region of interest" description="Disordered" evidence="1">
    <location>
        <begin position="26"/>
        <end position="68"/>
    </location>
</feature>
<dbReference type="AlphaFoldDB" id="A0A9W7I1G5"/>
<reference evidence="3" key="1">
    <citation type="submission" date="2023-05" db="EMBL/GenBank/DDBJ databases">
        <title>Genome and transcriptome analyses reveal genes involved in the formation of fine ridges on petal epidermal cells in Hibiscus trionum.</title>
        <authorList>
            <person name="Koshimizu S."/>
            <person name="Masuda S."/>
            <person name="Ishii T."/>
            <person name="Shirasu K."/>
            <person name="Hoshino A."/>
            <person name="Arita M."/>
        </authorList>
    </citation>
    <scope>NUCLEOTIDE SEQUENCE</scope>
    <source>
        <strain evidence="3">Hamamatsu line</strain>
    </source>
</reference>
<accession>A0A9W7I1G5</accession>
<keyword evidence="4" id="KW-1185">Reference proteome</keyword>
<protein>
    <recommendedName>
        <fullName evidence="2">CCHC-type domain-containing protein</fullName>
    </recommendedName>
</protein>
<organism evidence="3 4">
    <name type="scientific">Hibiscus trionum</name>
    <name type="common">Flower of an hour</name>
    <dbReference type="NCBI Taxonomy" id="183268"/>
    <lineage>
        <taxon>Eukaryota</taxon>
        <taxon>Viridiplantae</taxon>
        <taxon>Streptophyta</taxon>
        <taxon>Embryophyta</taxon>
        <taxon>Tracheophyta</taxon>
        <taxon>Spermatophyta</taxon>
        <taxon>Magnoliopsida</taxon>
        <taxon>eudicotyledons</taxon>
        <taxon>Gunneridae</taxon>
        <taxon>Pentapetalae</taxon>
        <taxon>rosids</taxon>
        <taxon>malvids</taxon>
        <taxon>Malvales</taxon>
        <taxon>Malvaceae</taxon>
        <taxon>Malvoideae</taxon>
        <taxon>Hibiscus</taxon>
    </lineage>
</organism>
<name>A0A9W7I1G5_HIBTR</name>
<dbReference type="InterPro" id="IPR036875">
    <property type="entry name" value="Znf_CCHC_sf"/>
</dbReference>
<sequence>MVTTLTYGKETIKVEEITAALLAHNQRRQNTRESSHADGLYVKGNHDRGRKSEKEGSGRRNSRSKSRGKKMFCCYKCKEPGHMKRDYPKWKNESDDKHDASSKTVNVVQNENSDCSDGDMLLISTTQFTDAWILGSGCSYHITPIRE</sequence>
<dbReference type="SUPFAM" id="SSF57756">
    <property type="entry name" value="Retrovirus zinc finger-like domains"/>
    <property type="match status" value="1"/>
</dbReference>
<dbReference type="GO" id="GO:0008270">
    <property type="term" value="F:zinc ion binding"/>
    <property type="evidence" value="ECO:0007669"/>
    <property type="project" value="InterPro"/>
</dbReference>
<evidence type="ECO:0000313" key="3">
    <source>
        <dbReference type="EMBL" id="GMI85810.1"/>
    </source>
</evidence>
<evidence type="ECO:0000256" key="1">
    <source>
        <dbReference type="SAM" id="MobiDB-lite"/>
    </source>
</evidence>
<dbReference type="Gene3D" id="4.10.60.10">
    <property type="entry name" value="Zinc finger, CCHC-type"/>
    <property type="match status" value="1"/>
</dbReference>
<evidence type="ECO:0000259" key="2">
    <source>
        <dbReference type="Pfam" id="PF00098"/>
    </source>
</evidence>
<evidence type="ECO:0000313" key="4">
    <source>
        <dbReference type="Proteomes" id="UP001165190"/>
    </source>
</evidence>
<proteinExistence type="predicted"/>
<feature type="domain" description="CCHC-type" evidence="2">
    <location>
        <begin position="74"/>
        <end position="86"/>
    </location>
</feature>
<dbReference type="GO" id="GO:0003676">
    <property type="term" value="F:nucleic acid binding"/>
    <property type="evidence" value="ECO:0007669"/>
    <property type="project" value="InterPro"/>
</dbReference>
<dbReference type="EMBL" id="BSYR01000020">
    <property type="protein sequence ID" value="GMI85810.1"/>
    <property type="molecule type" value="Genomic_DNA"/>
</dbReference>
<comment type="caution">
    <text evidence="3">The sequence shown here is derived from an EMBL/GenBank/DDBJ whole genome shotgun (WGS) entry which is preliminary data.</text>
</comment>
<gene>
    <name evidence="3" type="ORF">HRI_002250300</name>
</gene>
<feature type="compositionally biased region" description="Basic and acidic residues" evidence="1">
    <location>
        <begin position="44"/>
        <end position="58"/>
    </location>
</feature>
<dbReference type="OrthoDB" id="1736601at2759"/>
<dbReference type="Pfam" id="PF00098">
    <property type="entry name" value="zf-CCHC"/>
    <property type="match status" value="1"/>
</dbReference>
<dbReference type="Proteomes" id="UP001165190">
    <property type="component" value="Unassembled WGS sequence"/>
</dbReference>
<dbReference type="InterPro" id="IPR001878">
    <property type="entry name" value="Znf_CCHC"/>
</dbReference>